<evidence type="ECO:0000313" key="2">
    <source>
        <dbReference type="Proteomes" id="UP001501570"/>
    </source>
</evidence>
<evidence type="ECO:0000313" key="1">
    <source>
        <dbReference type="EMBL" id="GAA5195300.1"/>
    </source>
</evidence>
<organism evidence="1 2">
    <name type="scientific">Rugosimonospora acidiphila</name>
    <dbReference type="NCBI Taxonomy" id="556531"/>
    <lineage>
        <taxon>Bacteria</taxon>
        <taxon>Bacillati</taxon>
        <taxon>Actinomycetota</taxon>
        <taxon>Actinomycetes</taxon>
        <taxon>Micromonosporales</taxon>
        <taxon>Micromonosporaceae</taxon>
        <taxon>Rugosimonospora</taxon>
    </lineage>
</organism>
<protein>
    <submittedName>
        <fullName evidence="1">SCO2521 family protein</fullName>
    </submittedName>
</protein>
<dbReference type="InterPro" id="IPR049749">
    <property type="entry name" value="SCO2521-like"/>
</dbReference>
<dbReference type="EMBL" id="BAABJQ010000023">
    <property type="protein sequence ID" value="GAA5195300.1"/>
    <property type="molecule type" value="Genomic_DNA"/>
</dbReference>
<comment type="caution">
    <text evidence="1">The sequence shown here is derived from an EMBL/GenBank/DDBJ whole genome shotgun (WGS) entry which is preliminary data.</text>
</comment>
<dbReference type="Proteomes" id="UP001501570">
    <property type="component" value="Unassembled WGS sequence"/>
</dbReference>
<sequence>MLRRDQPVRWSSRPIAYAVTQDLLTGVDCRLPAAGSGTRCVGTVRSHAALTGGRVLQGSAHVAVARSEHNRRLPWSHYLSRPGVVETIGTERLPEVVAGFSGSPQQSGSLDLGSIGTRVMNTVQDSPQFDGRLPFRMARTTLRWIVAPTDLRLPDTATVQFTVDGEVRRILVLRLDLDLAEEALEQVVALCEDLALHDWLLTALEQLIERSQIGSGPPVQVVERLKPAIDQLLHLWMPAARIHPELMELWQSLERRPGFTRQWRAGVDRVRDQLTANTIALLSSARLESLRP</sequence>
<keyword evidence="2" id="KW-1185">Reference proteome</keyword>
<dbReference type="NCBIfam" id="NF040565">
    <property type="entry name" value="SCO2521_fam"/>
    <property type="match status" value="1"/>
</dbReference>
<accession>A0ABP9SH76</accession>
<name>A0ABP9SH76_9ACTN</name>
<proteinExistence type="predicted"/>
<reference evidence="2" key="1">
    <citation type="journal article" date="2019" name="Int. J. Syst. Evol. Microbiol.">
        <title>The Global Catalogue of Microorganisms (GCM) 10K type strain sequencing project: providing services to taxonomists for standard genome sequencing and annotation.</title>
        <authorList>
            <consortium name="The Broad Institute Genomics Platform"/>
            <consortium name="The Broad Institute Genome Sequencing Center for Infectious Disease"/>
            <person name="Wu L."/>
            <person name="Ma J."/>
        </authorList>
    </citation>
    <scope>NUCLEOTIDE SEQUENCE [LARGE SCALE GENOMIC DNA]</scope>
    <source>
        <strain evidence="2">JCM 18304</strain>
    </source>
</reference>
<gene>
    <name evidence="1" type="ORF">GCM10023322_61730</name>
</gene>